<accession>A0A0K2T184</accession>
<sequence>MSMLKKKKPKINIVTLKNVLEERKNNGPDVSLDWDLIKRGKVRLTL</sequence>
<dbReference type="EMBL" id="HACA01001895">
    <property type="protein sequence ID" value="CDW19256.1"/>
    <property type="molecule type" value="Transcribed_RNA"/>
</dbReference>
<dbReference type="AlphaFoldDB" id="A0A0K2T184"/>
<evidence type="ECO:0000313" key="1">
    <source>
        <dbReference type="EMBL" id="CDW19256.1"/>
    </source>
</evidence>
<protein>
    <submittedName>
        <fullName evidence="1">Uncharacterized protein</fullName>
    </submittedName>
</protein>
<proteinExistence type="predicted"/>
<organism evidence="1">
    <name type="scientific">Lepeophtheirus salmonis</name>
    <name type="common">Salmon louse</name>
    <name type="synonym">Caligus salmonis</name>
    <dbReference type="NCBI Taxonomy" id="72036"/>
    <lineage>
        <taxon>Eukaryota</taxon>
        <taxon>Metazoa</taxon>
        <taxon>Ecdysozoa</taxon>
        <taxon>Arthropoda</taxon>
        <taxon>Crustacea</taxon>
        <taxon>Multicrustacea</taxon>
        <taxon>Hexanauplia</taxon>
        <taxon>Copepoda</taxon>
        <taxon>Siphonostomatoida</taxon>
        <taxon>Caligidae</taxon>
        <taxon>Lepeophtheirus</taxon>
    </lineage>
</organism>
<reference evidence="1" key="1">
    <citation type="submission" date="2014-05" db="EMBL/GenBank/DDBJ databases">
        <authorList>
            <person name="Chronopoulou M."/>
        </authorList>
    </citation>
    <scope>NUCLEOTIDE SEQUENCE</scope>
    <source>
        <tissue evidence="1">Whole organism</tissue>
    </source>
</reference>
<name>A0A0K2T184_LEPSM</name>